<evidence type="ECO:0000259" key="13">
    <source>
        <dbReference type="Pfam" id="PF08453"/>
    </source>
</evidence>
<keyword evidence="6" id="KW-0645">Protease</keyword>
<name>A0A4P2VTN5_FLUSA</name>
<comment type="cofactor">
    <cofactor evidence="2">
        <name>Zn(2+)</name>
        <dbReference type="ChEBI" id="CHEBI:29105"/>
    </cofactor>
</comment>
<keyword evidence="11" id="KW-0482">Metalloprotease</keyword>
<dbReference type="EMBL" id="AP019368">
    <property type="protein sequence ID" value="BBH52765.1"/>
    <property type="molecule type" value="Genomic_DNA"/>
</dbReference>
<keyword evidence="7" id="KW-0479">Metal-binding</keyword>
<keyword evidence="12" id="KW-0865">Zymogen</keyword>
<keyword evidence="15" id="KW-1185">Reference proteome</keyword>
<keyword evidence="5" id="KW-0964">Secreted</keyword>
<evidence type="ECO:0000313" key="14">
    <source>
        <dbReference type="EMBL" id="BBH52765.1"/>
    </source>
</evidence>
<comment type="subcellular location">
    <subcellularLocation>
        <location evidence="3">Secreted</location>
    </subcellularLocation>
</comment>
<organism evidence="14 15">
    <name type="scientific">Fluviispira sanaruensis</name>
    <dbReference type="NCBI Taxonomy" id="2493639"/>
    <lineage>
        <taxon>Bacteria</taxon>
        <taxon>Pseudomonadati</taxon>
        <taxon>Bdellovibrionota</taxon>
        <taxon>Oligoflexia</taxon>
        <taxon>Silvanigrellales</taxon>
        <taxon>Silvanigrellaceae</taxon>
        <taxon>Fluviispira</taxon>
    </lineage>
</organism>
<dbReference type="Gene3D" id="3.40.30.160">
    <property type="entry name" value="Collagenase ColT, N-terminal domain"/>
    <property type="match status" value="1"/>
</dbReference>
<evidence type="ECO:0000256" key="6">
    <source>
        <dbReference type="ARBA" id="ARBA00022670"/>
    </source>
</evidence>
<dbReference type="AlphaFoldDB" id="A0A4P2VTN5"/>
<gene>
    <name evidence="14" type="ORF">JCM31447_12080</name>
</gene>
<dbReference type="InterPro" id="IPR002169">
    <property type="entry name" value="Peptidase_M9A/M9B"/>
</dbReference>
<dbReference type="GO" id="GO:0008270">
    <property type="term" value="F:zinc ion binding"/>
    <property type="evidence" value="ECO:0007669"/>
    <property type="project" value="InterPro"/>
</dbReference>
<reference evidence="14 15" key="1">
    <citation type="submission" date="2018-12" db="EMBL/GenBank/DDBJ databases">
        <title>Rubrispira sanarue gen. nov., sp., nov., a member of the order Silvanigrellales, isolated from a brackish lake in Hamamatsu Japan.</title>
        <authorList>
            <person name="Maejima Y."/>
            <person name="Iino T."/>
            <person name="Muraguchi Y."/>
            <person name="Fukuda K."/>
            <person name="Nojiri H."/>
            <person name="Ohkuma M."/>
            <person name="Moriuchi R."/>
            <person name="Dohra H."/>
            <person name="Kimbara K."/>
            <person name="Shintani M."/>
        </authorList>
    </citation>
    <scope>NUCLEOTIDE SEQUENCE [LARGE SCALE GENOMIC DNA]</scope>
    <source>
        <strain evidence="14 15">RF1110005</strain>
    </source>
</reference>
<dbReference type="EC" id="3.4.24.3" evidence="4"/>
<comment type="catalytic activity">
    <reaction evidence="1">
        <text>Digestion of native collagen in the triple helical region at Xaa-|-Gly bonds. With synthetic peptides, a preference is shown for Gly at P3 and P1', Pro and Ala at P2 and P2', and hydroxyproline, Ala or Arg at P3'.</text>
        <dbReference type="EC" id="3.4.24.3"/>
    </reaction>
</comment>
<evidence type="ECO:0000256" key="3">
    <source>
        <dbReference type="ARBA" id="ARBA00004613"/>
    </source>
</evidence>
<sequence>MKSFLSNCTSQSVKIAAITTLAAAFQMSIHAHSTLNPLEDLSTNQCSLDLNSLVEKLKANEENITSTISNVSGDCLAKLFLISPSEIEAIYKKENIITVAKSGINEINNFNKSSLKILNNYAQFLNIGFYLESKNPDLRLGYHSDEIIKREIAQLTDLYARKLFVLQDVDFAIDQNELIETTKGVFNLIGSAHAYAETIHLIQYITGNKLDKSFPLYYAIEPIQKVLSATHDAGGVFYKSDDTIKIFKGIIQNLNRIVNEDESILEEKLYVNYIKELGKFLRYPTYKNDIIKNLTDVIKKSSFKNASDITDPPPKLIAAVAALEENNIVNANNCNDFMDKNGLNICDAKANLSNTLFPNRFKFDEGNIVIFSSLVEKEATKQYLGMKEVEALFKRTIQNLDPISNDPNERLQVFIYKDVEE</sequence>
<dbReference type="Pfam" id="PF08453">
    <property type="entry name" value="Peptidase_M9_N"/>
    <property type="match status" value="1"/>
</dbReference>
<evidence type="ECO:0000256" key="11">
    <source>
        <dbReference type="ARBA" id="ARBA00023049"/>
    </source>
</evidence>
<keyword evidence="8" id="KW-0732">Signal</keyword>
<keyword evidence="9" id="KW-0378">Hydrolase</keyword>
<keyword evidence="10" id="KW-0862">Zinc</keyword>
<evidence type="ECO:0000313" key="15">
    <source>
        <dbReference type="Proteomes" id="UP000291236"/>
    </source>
</evidence>
<dbReference type="GO" id="GO:0005576">
    <property type="term" value="C:extracellular region"/>
    <property type="evidence" value="ECO:0007669"/>
    <property type="project" value="InterPro"/>
</dbReference>
<dbReference type="Proteomes" id="UP000291236">
    <property type="component" value="Chromosome"/>
</dbReference>
<evidence type="ECO:0000256" key="7">
    <source>
        <dbReference type="ARBA" id="ARBA00022723"/>
    </source>
</evidence>
<dbReference type="InterPro" id="IPR013661">
    <property type="entry name" value="Peptidase_M9_N_dom"/>
</dbReference>
<evidence type="ECO:0000256" key="8">
    <source>
        <dbReference type="ARBA" id="ARBA00022729"/>
    </source>
</evidence>
<accession>A0A4P2VTN5</accession>
<dbReference type="GO" id="GO:0004222">
    <property type="term" value="F:metalloendopeptidase activity"/>
    <property type="evidence" value="ECO:0007669"/>
    <property type="project" value="InterPro"/>
</dbReference>
<evidence type="ECO:0000256" key="4">
    <source>
        <dbReference type="ARBA" id="ARBA00012653"/>
    </source>
</evidence>
<evidence type="ECO:0000256" key="12">
    <source>
        <dbReference type="ARBA" id="ARBA00023145"/>
    </source>
</evidence>
<evidence type="ECO:0000256" key="10">
    <source>
        <dbReference type="ARBA" id="ARBA00022833"/>
    </source>
</evidence>
<dbReference type="KEGG" id="sbf:JCM31447_12080"/>
<protein>
    <recommendedName>
        <fullName evidence="4">microbial collagenase</fullName>
        <ecNumber evidence="4">3.4.24.3</ecNumber>
    </recommendedName>
</protein>
<evidence type="ECO:0000256" key="1">
    <source>
        <dbReference type="ARBA" id="ARBA00000424"/>
    </source>
</evidence>
<dbReference type="GO" id="GO:0006508">
    <property type="term" value="P:proteolysis"/>
    <property type="evidence" value="ECO:0007669"/>
    <property type="project" value="InterPro"/>
</dbReference>
<evidence type="ECO:0000256" key="2">
    <source>
        <dbReference type="ARBA" id="ARBA00001947"/>
    </source>
</evidence>
<feature type="domain" description="Peptidase M9 collagenase N-terminal" evidence="13">
    <location>
        <begin position="59"/>
        <end position="221"/>
    </location>
</feature>
<dbReference type="Pfam" id="PF01752">
    <property type="entry name" value="Peptidase_M9"/>
    <property type="match status" value="1"/>
</dbReference>
<evidence type="ECO:0000256" key="9">
    <source>
        <dbReference type="ARBA" id="ARBA00022801"/>
    </source>
</evidence>
<proteinExistence type="predicted"/>
<evidence type="ECO:0000256" key="5">
    <source>
        <dbReference type="ARBA" id="ARBA00022525"/>
    </source>
</evidence>
<dbReference type="OrthoDB" id="9802683at2"/>